<feature type="region of interest" description="Disordered" evidence="1">
    <location>
        <begin position="96"/>
        <end position="116"/>
    </location>
</feature>
<dbReference type="RefSeq" id="WP_376830197.1">
    <property type="nucleotide sequence ID" value="NZ_JBHLWR010000006.1"/>
</dbReference>
<dbReference type="Proteomes" id="UP001595536">
    <property type="component" value="Unassembled WGS sequence"/>
</dbReference>
<evidence type="ECO:0000256" key="1">
    <source>
        <dbReference type="SAM" id="MobiDB-lite"/>
    </source>
</evidence>
<proteinExistence type="predicted"/>
<gene>
    <name evidence="2" type="ORF">ACFOEX_09290</name>
</gene>
<feature type="compositionally biased region" description="Low complexity" evidence="1">
    <location>
        <begin position="98"/>
        <end position="116"/>
    </location>
</feature>
<name>A0ABV7LG93_9HYPH</name>
<sequence>MDDDAAFPDGWDPAAVHDAAEAFRQLDAMARAAGKAMTAAFASGVAGGRSLNQVLVSLGARLSNIALNAALRPLESALGARLGSLARALGAAGGGVIANARGPSSPPGASSHSPAAAWWRRRPISPCRGASASWASAARRPSCR</sequence>
<protein>
    <submittedName>
        <fullName evidence="2">Uncharacterized protein</fullName>
    </submittedName>
</protein>
<accession>A0ABV7LG93</accession>
<evidence type="ECO:0000313" key="3">
    <source>
        <dbReference type="Proteomes" id="UP001595536"/>
    </source>
</evidence>
<evidence type="ECO:0000313" key="2">
    <source>
        <dbReference type="EMBL" id="MFC3266547.1"/>
    </source>
</evidence>
<dbReference type="EMBL" id="JBHRUV010000045">
    <property type="protein sequence ID" value="MFC3266547.1"/>
    <property type="molecule type" value="Genomic_DNA"/>
</dbReference>
<comment type="caution">
    <text evidence="2">The sequence shown here is derived from an EMBL/GenBank/DDBJ whole genome shotgun (WGS) entry which is preliminary data.</text>
</comment>
<keyword evidence="3" id="KW-1185">Reference proteome</keyword>
<reference evidence="3" key="1">
    <citation type="journal article" date="2019" name="Int. J. Syst. Evol. Microbiol.">
        <title>The Global Catalogue of Microorganisms (GCM) 10K type strain sequencing project: providing services to taxonomists for standard genome sequencing and annotation.</title>
        <authorList>
            <consortium name="The Broad Institute Genomics Platform"/>
            <consortium name="The Broad Institute Genome Sequencing Center for Infectious Disease"/>
            <person name="Wu L."/>
            <person name="Ma J."/>
        </authorList>
    </citation>
    <scope>NUCLEOTIDE SEQUENCE [LARGE SCALE GENOMIC DNA]</scope>
    <source>
        <strain evidence="3">CCM 7941</strain>
    </source>
</reference>
<organism evidence="2 3">
    <name type="scientific">Camelimonas abortus</name>
    <dbReference type="NCBI Taxonomy" id="1017184"/>
    <lineage>
        <taxon>Bacteria</taxon>
        <taxon>Pseudomonadati</taxon>
        <taxon>Pseudomonadota</taxon>
        <taxon>Alphaproteobacteria</taxon>
        <taxon>Hyphomicrobiales</taxon>
        <taxon>Chelatococcaceae</taxon>
        <taxon>Camelimonas</taxon>
    </lineage>
</organism>